<evidence type="ECO:0000256" key="2">
    <source>
        <dbReference type="ARBA" id="ARBA00022723"/>
    </source>
</evidence>
<dbReference type="InterPro" id="IPR000917">
    <property type="entry name" value="Sulfatase_N"/>
</dbReference>
<dbReference type="InterPro" id="IPR050738">
    <property type="entry name" value="Sulfatase"/>
</dbReference>
<dbReference type="GO" id="GO:0046872">
    <property type="term" value="F:metal ion binding"/>
    <property type="evidence" value="ECO:0007669"/>
    <property type="project" value="UniProtKB-KW"/>
</dbReference>
<dbReference type="InterPro" id="IPR017850">
    <property type="entry name" value="Alkaline_phosphatase_core_sf"/>
</dbReference>
<keyword evidence="7" id="KW-1185">Reference proteome</keyword>
<dbReference type="Gene3D" id="3.40.720.10">
    <property type="entry name" value="Alkaline Phosphatase, subunit A"/>
    <property type="match status" value="1"/>
</dbReference>
<protein>
    <recommendedName>
        <fullName evidence="5">Sulfatase N-terminal domain-containing protein</fullName>
    </recommendedName>
</protein>
<feature type="domain" description="Sulfatase N-terminal" evidence="5">
    <location>
        <begin position="3"/>
        <end position="344"/>
    </location>
</feature>
<dbReference type="PROSITE" id="PS00523">
    <property type="entry name" value="SULFATASE_1"/>
    <property type="match status" value="1"/>
</dbReference>
<name>A0A1Q5PQL2_9ACTO</name>
<dbReference type="PANTHER" id="PTHR42693:SF33">
    <property type="entry name" value="ARYLSULFATASE"/>
    <property type="match status" value="1"/>
</dbReference>
<keyword evidence="4" id="KW-0106">Calcium</keyword>
<evidence type="ECO:0000256" key="3">
    <source>
        <dbReference type="ARBA" id="ARBA00022801"/>
    </source>
</evidence>
<sequence length="506" mass="56720">MKPNFLFILTDDQGPWAVPWKMPELKMPNLNGLAEEGKVFDQFYCASPVCSPARASLMTGRMPSAHGVHDWLAIKDQPYPQSPRYLEGIDTLPQLLQGGGYYCGHAGKWHLGDASQTPAGFDYFWSHRFGGGRYYQAPTWEDGQKSEEPGYFTDGITRHAKEFFEQYQNEGEGKPFYLQLWTTAPHDPWDSENHPEELLAEYEGCEFPSVPKVPAHPWTRARMQQFNWAFADPNRALKGYCAALGGVDRLIGQVRQQLEACGLADNTIIIYQADNGFSCGHHGVWGKGNGTYPLNFWENSVQVPCVFYVPPALKTELGVTNLESDQAPASALSYLPTICDFAGVAKPSDPLCDAPSLRPRFESPAENAGRKDTEENAAIAVFDEYGGGRMIKKGNHKLILRLQGPNELYDLASDPKEANNLLESEGEQARIQALKAELEEQLEKFFYTHHTQAFDGYQLPVTGCGQHTPLWEDKGERAFHQGLTTEAELAAHPEIETDFSGEYWWR</sequence>
<accession>A0A1Q5PQL2</accession>
<keyword evidence="2" id="KW-0479">Metal-binding</keyword>
<dbReference type="EMBL" id="MQSV01000001">
    <property type="protein sequence ID" value="OKL49759.1"/>
    <property type="molecule type" value="Genomic_DNA"/>
</dbReference>
<comment type="similarity">
    <text evidence="1">Belongs to the sulfatase family.</text>
</comment>
<dbReference type="InterPro" id="IPR024607">
    <property type="entry name" value="Sulfatase_CS"/>
</dbReference>
<dbReference type="GO" id="GO:0004065">
    <property type="term" value="F:arylsulfatase activity"/>
    <property type="evidence" value="ECO:0007669"/>
    <property type="project" value="TreeGrafter"/>
</dbReference>
<organism evidence="6 7">
    <name type="scientific">Boudabousia liubingyangii</name>
    <dbReference type="NCBI Taxonomy" id="1921764"/>
    <lineage>
        <taxon>Bacteria</taxon>
        <taxon>Bacillati</taxon>
        <taxon>Actinomycetota</taxon>
        <taxon>Actinomycetes</taxon>
        <taxon>Actinomycetales</taxon>
        <taxon>Actinomycetaceae</taxon>
        <taxon>Boudabousia</taxon>
    </lineage>
</organism>
<keyword evidence="3" id="KW-0378">Hydrolase</keyword>
<evidence type="ECO:0000256" key="1">
    <source>
        <dbReference type="ARBA" id="ARBA00008779"/>
    </source>
</evidence>
<dbReference type="SUPFAM" id="SSF53649">
    <property type="entry name" value="Alkaline phosphatase-like"/>
    <property type="match status" value="1"/>
</dbReference>
<dbReference type="RefSeq" id="WP_073708643.1">
    <property type="nucleotide sequence ID" value="NZ_MQSV01000001.1"/>
</dbReference>
<dbReference type="PANTHER" id="PTHR42693">
    <property type="entry name" value="ARYLSULFATASE FAMILY MEMBER"/>
    <property type="match status" value="1"/>
</dbReference>
<evidence type="ECO:0000256" key="4">
    <source>
        <dbReference type="ARBA" id="ARBA00022837"/>
    </source>
</evidence>
<dbReference type="Proteomes" id="UP000186785">
    <property type="component" value="Unassembled WGS sequence"/>
</dbReference>
<reference evidence="6 7" key="1">
    <citation type="submission" date="2016-11" db="EMBL/GenBank/DDBJ databases">
        <title>Actinomyces gypaetusis sp. nov. isolated from the vulture Gypaetus barbatus in Qinghai Tibet Plateau China.</title>
        <authorList>
            <person name="Meng X."/>
        </authorList>
    </citation>
    <scope>NUCLEOTIDE SEQUENCE [LARGE SCALE GENOMIC DNA]</scope>
    <source>
        <strain evidence="6 7">VUL4_2</strain>
    </source>
</reference>
<evidence type="ECO:0000313" key="7">
    <source>
        <dbReference type="Proteomes" id="UP000186785"/>
    </source>
</evidence>
<gene>
    <name evidence="6" type="ORF">BSR29_02080</name>
</gene>
<dbReference type="OrthoDB" id="9777306at2"/>
<dbReference type="STRING" id="1921764.BSR28_00370"/>
<dbReference type="Pfam" id="PF00884">
    <property type="entry name" value="Sulfatase"/>
    <property type="match status" value="1"/>
</dbReference>
<comment type="caution">
    <text evidence="6">The sequence shown here is derived from an EMBL/GenBank/DDBJ whole genome shotgun (WGS) entry which is preliminary data.</text>
</comment>
<evidence type="ECO:0000313" key="6">
    <source>
        <dbReference type="EMBL" id="OKL49759.1"/>
    </source>
</evidence>
<proteinExistence type="inferred from homology"/>
<dbReference type="AlphaFoldDB" id="A0A1Q5PQL2"/>
<evidence type="ECO:0000259" key="5">
    <source>
        <dbReference type="Pfam" id="PF00884"/>
    </source>
</evidence>